<evidence type="ECO:0000313" key="1">
    <source>
        <dbReference type="Proteomes" id="UP000887574"/>
    </source>
</evidence>
<sequence length="83" mass="9174">MQAQLDPVKVSQAISHIEGRLRQVKRTMEELLFSLEAQDQVSYPDMISKFSSLASEFSALQLAIKKSALPSGVEDNGNLLKPI</sequence>
<dbReference type="WBParaSite" id="jg3632">
    <property type="protein sequence ID" value="jg3632"/>
    <property type="gene ID" value="jg3632"/>
</dbReference>
<dbReference type="Proteomes" id="UP000887574">
    <property type="component" value="Unplaced"/>
</dbReference>
<dbReference type="AlphaFoldDB" id="A0A915E904"/>
<keyword evidence="1" id="KW-1185">Reference proteome</keyword>
<reference evidence="2" key="1">
    <citation type="submission" date="2022-11" db="UniProtKB">
        <authorList>
            <consortium name="WormBaseParasite"/>
        </authorList>
    </citation>
    <scope>IDENTIFICATION</scope>
</reference>
<protein>
    <submittedName>
        <fullName evidence="2">Uncharacterized protein</fullName>
    </submittedName>
</protein>
<evidence type="ECO:0000313" key="2">
    <source>
        <dbReference type="WBParaSite" id="jg3632"/>
    </source>
</evidence>
<name>A0A915E904_9BILA</name>
<organism evidence="1 2">
    <name type="scientific">Ditylenchus dipsaci</name>
    <dbReference type="NCBI Taxonomy" id="166011"/>
    <lineage>
        <taxon>Eukaryota</taxon>
        <taxon>Metazoa</taxon>
        <taxon>Ecdysozoa</taxon>
        <taxon>Nematoda</taxon>
        <taxon>Chromadorea</taxon>
        <taxon>Rhabditida</taxon>
        <taxon>Tylenchina</taxon>
        <taxon>Tylenchomorpha</taxon>
        <taxon>Sphaerularioidea</taxon>
        <taxon>Anguinidae</taxon>
        <taxon>Anguininae</taxon>
        <taxon>Ditylenchus</taxon>
    </lineage>
</organism>
<proteinExistence type="predicted"/>
<accession>A0A915E904</accession>